<dbReference type="Proteomes" id="UP000230790">
    <property type="component" value="Unassembled WGS sequence"/>
</dbReference>
<keyword evidence="2" id="KW-1133">Transmembrane helix</keyword>
<dbReference type="NCBIfam" id="TIGR01300">
    <property type="entry name" value="CPA3_mnhG_phaG"/>
    <property type="match status" value="1"/>
</dbReference>
<accession>A0A2M8QCF8</accession>
<dbReference type="Pfam" id="PF03334">
    <property type="entry name" value="PhaG_MnhG_YufB"/>
    <property type="match status" value="1"/>
</dbReference>
<dbReference type="PANTHER" id="PTHR34703:SF1">
    <property type="entry name" value="ANTIPORTER SUBUNIT MNHG2-RELATED"/>
    <property type="match status" value="1"/>
</dbReference>
<feature type="transmembrane region" description="Helical" evidence="2">
    <location>
        <begin position="68"/>
        <end position="91"/>
    </location>
</feature>
<dbReference type="InterPro" id="IPR005133">
    <property type="entry name" value="PhaG_MnhG_YufB"/>
</dbReference>
<evidence type="ECO:0000256" key="1">
    <source>
        <dbReference type="ARBA" id="ARBA00008404"/>
    </source>
</evidence>
<name>A0A2M8QCF8_9CHLR</name>
<comment type="similarity">
    <text evidence="1">Belongs to the CPA3 antiporters (TC 2.A.63) subunit G family.</text>
</comment>
<protein>
    <recommendedName>
        <fullName evidence="5">Cation:proton antiporter</fullName>
    </recommendedName>
</protein>
<dbReference type="EMBL" id="PGTN01000048">
    <property type="protein sequence ID" value="PJF47458.1"/>
    <property type="molecule type" value="Genomic_DNA"/>
</dbReference>
<keyword evidence="2" id="KW-0812">Transmembrane</keyword>
<feature type="transmembrane region" description="Helical" evidence="2">
    <location>
        <begin position="43"/>
        <end position="62"/>
    </location>
</feature>
<gene>
    <name evidence="3" type="ORF">CUN48_08615</name>
</gene>
<evidence type="ECO:0008006" key="5">
    <source>
        <dbReference type="Google" id="ProtNLM"/>
    </source>
</evidence>
<comment type="caution">
    <text evidence="3">The sequence shown here is derived from an EMBL/GenBank/DDBJ whole genome shotgun (WGS) entry which is preliminary data.</text>
</comment>
<reference evidence="3 4" key="1">
    <citation type="submission" date="2017-11" db="EMBL/GenBank/DDBJ databases">
        <title>Evolution of Phototrophy in the Chloroflexi Phylum Driven by Horizontal Gene Transfer.</title>
        <authorList>
            <person name="Ward L.M."/>
            <person name="Hemp J."/>
            <person name="Shih P.M."/>
            <person name="Mcglynn S.E."/>
            <person name="Fischer W."/>
        </authorList>
    </citation>
    <scope>NUCLEOTIDE SEQUENCE [LARGE SCALE GENOMIC DNA]</scope>
    <source>
        <strain evidence="3">JP3_7</strain>
    </source>
</reference>
<evidence type="ECO:0000313" key="4">
    <source>
        <dbReference type="Proteomes" id="UP000230790"/>
    </source>
</evidence>
<evidence type="ECO:0000313" key="3">
    <source>
        <dbReference type="EMBL" id="PJF47458.1"/>
    </source>
</evidence>
<sequence>MKDLGYLIATVAILIGTFFSIIGIIGLVRLPDVYSRMHATGKVSTFGVVLLTVAAVFATPLAGSKALVLIALLILAGPVVSHAISSASYRLGIPMKSAARDDLAGKRIQPPANQAQPARAEPAE</sequence>
<dbReference type="PANTHER" id="PTHR34703">
    <property type="entry name" value="ANTIPORTER SUBUNIT MNHG2-RELATED"/>
    <property type="match status" value="1"/>
</dbReference>
<keyword evidence="2" id="KW-0472">Membrane</keyword>
<organism evidence="3 4">
    <name type="scientific">Candidatus Thermofonsia Clade 3 bacterium</name>
    <dbReference type="NCBI Taxonomy" id="2364212"/>
    <lineage>
        <taxon>Bacteria</taxon>
        <taxon>Bacillati</taxon>
        <taxon>Chloroflexota</taxon>
        <taxon>Candidatus Thermofontia</taxon>
        <taxon>Candidatus Thermofonsia Clade 3</taxon>
    </lineage>
</organism>
<dbReference type="AlphaFoldDB" id="A0A2M8QCF8"/>
<evidence type="ECO:0000256" key="2">
    <source>
        <dbReference type="SAM" id="Phobius"/>
    </source>
</evidence>
<feature type="transmembrane region" description="Helical" evidence="2">
    <location>
        <begin position="6"/>
        <end position="31"/>
    </location>
</feature>
<dbReference type="GO" id="GO:0015385">
    <property type="term" value="F:sodium:proton antiporter activity"/>
    <property type="evidence" value="ECO:0007669"/>
    <property type="project" value="TreeGrafter"/>
</dbReference>
<proteinExistence type="inferred from homology"/>